<dbReference type="NCBIfam" id="TIGR04391">
    <property type="entry name" value="CcmD_alt_fam"/>
    <property type="match status" value="1"/>
</dbReference>
<reference evidence="3 5" key="2">
    <citation type="journal article" date="2020" name="Environ. Microbiol. Rep.">
        <title>Redox cycling of Fe(II) and Fe(III) in magnetite accelerates aceticlastic methanogenesis by Methanosarcina mazei.</title>
        <authorList>
            <person name="Wang H."/>
            <person name="Byrne J.M."/>
            <person name="Liu P."/>
            <person name="Liu J."/>
            <person name="Dong X."/>
            <person name="Lu Y."/>
        </authorList>
    </citation>
    <scope>NUCLEOTIDE SEQUENCE [LARGE SCALE GENOMIC DNA]</scope>
    <source>
        <strain evidence="3">Zm-15</strain>
        <strain evidence="5">zm-15</strain>
    </source>
</reference>
<keyword evidence="1" id="KW-0812">Transmembrane</keyword>
<accession>A0A4P8R074</accession>
<proteinExistence type="predicted"/>
<evidence type="ECO:0000313" key="4">
    <source>
        <dbReference type="Proteomes" id="UP000300067"/>
    </source>
</evidence>
<dbReference type="Proteomes" id="UP000467371">
    <property type="component" value="Chromosome"/>
</dbReference>
<dbReference type="EMBL" id="CP029709">
    <property type="protein sequence ID" value="QCR17512.1"/>
    <property type="molecule type" value="Genomic_DNA"/>
</dbReference>
<dbReference type="InterPro" id="IPR030888">
    <property type="entry name" value="Put_ccm"/>
</dbReference>
<evidence type="ECO:0000313" key="5">
    <source>
        <dbReference type="Proteomes" id="UP000467371"/>
    </source>
</evidence>
<keyword evidence="1" id="KW-0472">Membrane</keyword>
<feature type="transmembrane region" description="Helical" evidence="1">
    <location>
        <begin position="6"/>
        <end position="27"/>
    </location>
</feature>
<organism evidence="2 4">
    <name type="scientific">Methanosarcina mazei</name>
    <name type="common">Methanosarcina frisia</name>
    <dbReference type="NCBI Taxonomy" id="2209"/>
    <lineage>
        <taxon>Archaea</taxon>
        <taxon>Methanobacteriati</taxon>
        <taxon>Methanobacteriota</taxon>
        <taxon>Stenosarchaea group</taxon>
        <taxon>Methanomicrobia</taxon>
        <taxon>Methanosarcinales</taxon>
        <taxon>Methanosarcinaceae</taxon>
        <taxon>Methanosarcina</taxon>
    </lineage>
</organism>
<dbReference type="Proteomes" id="UP000300067">
    <property type="component" value="Chromosome"/>
</dbReference>
<sequence>MEPSILAFAVSWILIFAYLLSLFRTYAELNKRLM</sequence>
<name>A0A4P8R074_METMZ</name>
<protein>
    <submittedName>
        <fullName evidence="2">CcmD family protein</fullName>
    </submittedName>
</protein>
<keyword evidence="1" id="KW-1133">Transmembrane helix</keyword>
<evidence type="ECO:0000313" key="3">
    <source>
        <dbReference type="EMBL" id="QIB90086.1"/>
    </source>
</evidence>
<reference evidence="2 4" key="1">
    <citation type="submission" date="2018-05" db="EMBL/GenBank/DDBJ databases">
        <title>Methanosarcina gilichinskyana sp. nov., a novel methanogenic archaeon isolated from Holocene permafrost, North East Russia.</title>
        <authorList>
            <person name="Oshurkova V."/>
            <person name="Meer M."/>
            <person name="Bochkareva O."/>
            <person name="Shcherbakova V."/>
        </authorList>
    </citation>
    <scope>NUCLEOTIDE SEQUENCE [LARGE SCALE GENOMIC DNA]</scope>
    <source>
        <strain evidence="2 4">JL01</strain>
    </source>
</reference>
<evidence type="ECO:0000256" key="1">
    <source>
        <dbReference type="SAM" id="Phobius"/>
    </source>
</evidence>
<dbReference type="AlphaFoldDB" id="A0A4P8R074"/>
<evidence type="ECO:0000313" key="2">
    <source>
        <dbReference type="EMBL" id="QCR17512.1"/>
    </source>
</evidence>
<dbReference type="RefSeq" id="WP_080503024.1">
    <property type="nucleotide sequence ID" value="NZ_AP019780.1"/>
</dbReference>
<dbReference type="EMBL" id="CP042908">
    <property type="protein sequence ID" value="QIB90086.1"/>
    <property type="molecule type" value="Genomic_DNA"/>
</dbReference>
<dbReference type="GeneID" id="31593139"/>
<gene>
    <name evidence="2" type="ORF">DKM28_17205</name>
    <name evidence="3" type="ORF">FQU78_02615</name>
</gene>
<dbReference type="OrthoDB" id="135481at2157"/>